<organism evidence="1 2">
    <name type="scientific">Panagrolaimus sp. JU765</name>
    <dbReference type="NCBI Taxonomy" id="591449"/>
    <lineage>
        <taxon>Eukaryota</taxon>
        <taxon>Metazoa</taxon>
        <taxon>Ecdysozoa</taxon>
        <taxon>Nematoda</taxon>
        <taxon>Chromadorea</taxon>
        <taxon>Rhabditida</taxon>
        <taxon>Tylenchina</taxon>
        <taxon>Panagrolaimomorpha</taxon>
        <taxon>Panagrolaimoidea</taxon>
        <taxon>Panagrolaimidae</taxon>
        <taxon>Panagrolaimus</taxon>
    </lineage>
</organism>
<sequence>MEDFVVCYGSSEVVIVAMSYPTDTPEERWRSAGHVMDHIELAVFNKKGQLVNRGEKGEVCIRGYSVMIGYYNDEEKTKKAIKPDRWYRTGYVVGRVDGLIVNCLSDMGFMNHDGSVVICDRFIIDMN</sequence>
<name>A0AC34RG71_9BILA</name>
<reference evidence="2" key="1">
    <citation type="submission" date="2022-11" db="UniProtKB">
        <authorList>
            <consortium name="WormBaseParasite"/>
        </authorList>
    </citation>
    <scope>IDENTIFICATION</scope>
</reference>
<accession>A0AC34RG71</accession>
<protein>
    <submittedName>
        <fullName evidence="2">AMP-dependent synthetase/ligase domain-containing protein</fullName>
    </submittedName>
</protein>
<evidence type="ECO:0000313" key="2">
    <source>
        <dbReference type="WBParaSite" id="JU765_v2.g651.t1"/>
    </source>
</evidence>
<dbReference type="WBParaSite" id="JU765_v2.g651.t1">
    <property type="protein sequence ID" value="JU765_v2.g651.t1"/>
    <property type="gene ID" value="JU765_v2.g651"/>
</dbReference>
<proteinExistence type="predicted"/>
<dbReference type="Proteomes" id="UP000887576">
    <property type="component" value="Unplaced"/>
</dbReference>
<evidence type="ECO:0000313" key="1">
    <source>
        <dbReference type="Proteomes" id="UP000887576"/>
    </source>
</evidence>